<dbReference type="InParanoid" id="A0A507BEA9"/>
<protein>
    <submittedName>
        <fullName evidence="2">Uncharacterized protein</fullName>
    </submittedName>
</protein>
<dbReference type="AlphaFoldDB" id="A0A507BEA9"/>
<evidence type="ECO:0000256" key="1">
    <source>
        <dbReference type="SAM" id="MobiDB-lite"/>
    </source>
</evidence>
<gene>
    <name evidence="2" type="ORF">E0L32_002924</name>
</gene>
<name>A0A507BEA9_9PEZI</name>
<dbReference type="RefSeq" id="XP_030999534.1">
    <property type="nucleotide sequence ID" value="XM_031137167.1"/>
</dbReference>
<keyword evidence="3" id="KW-1185">Reference proteome</keyword>
<evidence type="ECO:0000313" key="2">
    <source>
        <dbReference type="EMBL" id="TPX17823.1"/>
    </source>
</evidence>
<organism evidence="2 3">
    <name type="scientific">Thyridium curvatum</name>
    <dbReference type="NCBI Taxonomy" id="1093900"/>
    <lineage>
        <taxon>Eukaryota</taxon>
        <taxon>Fungi</taxon>
        <taxon>Dikarya</taxon>
        <taxon>Ascomycota</taxon>
        <taxon>Pezizomycotina</taxon>
        <taxon>Sordariomycetes</taxon>
        <taxon>Sordariomycetidae</taxon>
        <taxon>Thyridiales</taxon>
        <taxon>Thyridiaceae</taxon>
        <taxon>Thyridium</taxon>
    </lineage>
</organism>
<evidence type="ECO:0000313" key="3">
    <source>
        <dbReference type="Proteomes" id="UP000319257"/>
    </source>
</evidence>
<dbReference type="EMBL" id="SKBQ01000012">
    <property type="protein sequence ID" value="TPX17823.1"/>
    <property type="molecule type" value="Genomic_DNA"/>
</dbReference>
<proteinExistence type="predicted"/>
<sequence length="167" mass="17974">MSDTTKHSELPASQPEAGPSGDAGNDKPVAAQDNAKSPITVKATGGVPYDIVIVRPPKSVSLKMTNTSDLSRTITIFGKNSYIRASELERHNIEHSGASIKLCWVSPFLDAQDEGVKGDGQGPNLLFHNTEFIVLQDDEMKDLPEAVMVMLGLTRDDELTPAVMRAA</sequence>
<reference evidence="2 3" key="1">
    <citation type="submission" date="2019-06" db="EMBL/GenBank/DDBJ databases">
        <title>Draft genome sequence of the filamentous fungus Phialemoniopsis curvata isolated from diesel fuel.</title>
        <authorList>
            <person name="Varaljay V.A."/>
            <person name="Lyon W.J."/>
            <person name="Crouch A.L."/>
            <person name="Drake C.E."/>
            <person name="Hollomon J.M."/>
            <person name="Nadeau L.J."/>
            <person name="Nunn H.S."/>
            <person name="Stevenson B.S."/>
            <person name="Bojanowski C.L."/>
            <person name="Crookes-Goodson W.J."/>
        </authorList>
    </citation>
    <scope>NUCLEOTIDE SEQUENCE [LARGE SCALE GENOMIC DNA]</scope>
    <source>
        <strain evidence="2 3">D216</strain>
    </source>
</reference>
<feature type="region of interest" description="Disordered" evidence="1">
    <location>
        <begin position="1"/>
        <end position="37"/>
    </location>
</feature>
<accession>A0A507BEA9</accession>
<dbReference type="Proteomes" id="UP000319257">
    <property type="component" value="Unassembled WGS sequence"/>
</dbReference>
<dbReference type="GeneID" id="41970371"/>
<comment type="caution">
    <text evidence="2">The sequence shown here is derived from an EMBL/GenBank/DDBJ whole genome shotgun (WGS) entry which is preliminary data.</text>
</comment>